<keyword evidence="3" id="KW-1185">Reference proteome</keyword>
<accession>A0A9X8UJ84</accession>
<proteinExistence type="predicted"/>
<dbReference type="AlphaFoldDB" id="A0A9X8UJ84"/>
<feature type="domain" description="DUF6848" evidence="1">
    <location>
        <begin position="28"/>
        <end position="126"/>
    </location>
</feature>
<name>A0A9X8UJ84_9FIRM</name>
<comment type="caution">
    <text evidence="2">The sequence shown here is derived from an EMBL/GenBank/DDBJ whole genome shotgun (WGS) entry which is preliminary data.</text>
</comment>
<dbReference type="Proteomes" id="UP000294682">
    <property type="component" value="Unassembled WGS sequence"/>
</dbReference>
<evidence type="ECO:0000313" key="3">
    <source>
        <dbReference type="Proteomes" id="UP000294682"/>
    </source>
</evidence>
<evidence type="ECO:0000259" key="1">
    <source>
        <dbReference type="Pfam" id="PF20941"/>
    </source>
</evidence>
<reference evidence="2 3" key="1">
    <citation type="submission" date="2019-03" db="EMBL/GenBank/DDBJ databases">
        <title>Genomic Encyclopedia of Type Strains, Phase IV (KMG-IV): sequencing the most valuable type-strain genomes for metagenomic binning, comparative biology and taxonomic classification.</title>
        <authorList>
            <person name="Goeker M."/>
        </authorList>
    </citation>
    <scope>NUCLEOTIDE SEQUENCE [LARGE SCALE GENOMIC DNA]</scope>
    <source>
        <strain evidence="2 3">DSM 100433</strain>
    </source>
</reference>
<dbReference type="EMBL" id="SLUK01000006">
    <property type="protein sequence ID" value="TCL43223.1"/>
    <property type="molecule type" value="Genomic_DNA"/>
</dbReference>
<dbReference type="InterPro" id="IPR049294">
    <property type="entry name" value="DUF6848"/>
</dbReference>
<organism evidence="2 3">
    <name type="scientific">Harryflintia acetispora</name>
    <dbReference type="NCBI Taxonomy" id="1849041"/>
    <lineage>
        <taxon>Bacteria</taxon>
        <taxon>Bacillati</taxon>
        <taxon>Bacillota</taxon>
        <taxon>Clostridia</taxon>
        <taxon>Eubacteriales</taxon>
        <taxon>Oscillospiraceae</taxon>
        <taxon>Harryflintia</taxon>
    </lineage>
</organism>
<protein>
    <recommendedName>
        <fullName evidence="1">DUF6848 domain-containing protein</fullName>
    </recommendedName>
</protein>
<dbReference type="RefSeq" id="WP_286170802.1">
    <property type="nucleotide sequence ID" value="NZ_SLUK01000006.1"/>
</dbReference>
<sequence length="128" mass="15036">MESVVFESAYIPETESQRFEFESLEEELRAKYGKVYRVEAIIEPDDETQLEMTYYFKRPNTASYDRYVKMMSKSMTKALRDFVFDNVLAESREKLERDLEEYPALTLDVGQKLLAMLGLTTSTNLKML</sequence>
<gene>
    <name evidence="2" type="ORF">EDD78_10683</name>
</gene>
<dbReference type="Pfam" id="PF20941">
    <property type="entry name" value="DUF6848"/>
    <property type="match status" value="1"/>
</dbReference>
<dbReference type="Gene3D" id="3.30.2220.10">
    <property type="entry name" value="rbstp2171"/>
    <property type="match status" value="1"/>
</dbReference>
<evidence type="ECO:0000313" key="2">
    <source>
        <dbReference type="EMBL" id="TCL43223.1"/>
    </source>
</evidence>